<dbReference type="Pfam" id="PF00300">
    <property type="entry name" value="His_Phos_1"/>
    <property type="match status" value="1"/>
</dbReference>
<feature type="binding site" evidence="1">
    <location>
        <position position="59"/>
    </location>
    <ligand>
        <name>substrate</name>
    </ligand>
</feature>
<reference evidence="2" key="1">
    <citation type="submission" date="2021-03" db="EMBL/GenBank/DDBJ databases">
        <authorList>
            <person name="Wang G."/>
        </authorList>
    </citation>
    <scope>NUCLEOTIDE SEQUENCE</scope>
    <source>
        <strain evidence="2">KCTC 12899</strain>
    </source>
</reference>
<dbReference type="CDD" id="cd07067">
    <property type="entry name" value="HP_PGM_like"/>
    <property type="match status" value="1"/>
</dbReference>
<dbReference type="AlphaFoldDB" id="A0A8J7QBX1"/>
<keyword evidence="3" id="KW-1185">Reference proteome</keyword>
<dbReference type="RefSeq" id="WP_207861254.1">
    <property type="nucleotide sequence ID" value="NZ_JAFREP010000023.1"/>
</dbReference>
<evidence type="ECO:0000313" key="3">
    <source>
        <dbReference type="Proteomes" id="UP000664417"/>
    </source>
</evidence>
<evidence type="ECO:0000313" key="2">
    <source>
        <dbReference type="EMBL" id="MBO1321279.1"/>
    </source>
</evidence>
<accession>A0A8J7QBX1</accession>
<organism evidence="2 3">
    <name type="scientific">Acanthopleuribacter pedis</name>
    <dbReference type="NCBI Taxonomy" id="442870"/>
    <lineage>
        <taxon>Bacteria</taxon>
        <taxon>Pseudomonadati</taxon>
        <taxon>Acidobacteriota</taxon>
        <taxon>Holophagae</taxon>
        <taxon>Acanthopleuribacterales</taxon>
        <taxon>Acanthopleuribacteraceae</taxon>
        <taxon>Acanthopleuribacter</taxon>
    </lineage>
</organism>
<gene>
    <name evidence="2" type="ORF">J3U88_22555</name>
</gene>
<dbReference type="Proteomes" id="UP000664417">
    <property type="component" value="Unassembled WGS sequence"/>
</dbReference>
<comment type="caution">
    <text evidence="2">The sequence shown here is derived from an EMBL/GenBank/DDBJ whole genome shotgun (WGS) entry which is preliminary data.</text>
</comment>
<proteinExistence type="predicted"/>
<name>A0A8J7QBX1_9BACT</name>
<dbReference type="PANTHER" id="PTHR47623:SF1">
    <property type="entry name" value="OS09G0287300 PROTEIN"/>
    <property type="match status" value="1"/>
</dbReference>
<dbReference type="EMBL" id="JAFREP010000023">
    <property type="protein sequence ID" value="MBO1321279.1"/>
    <property type="molecule type" value="Genomic_DNA"/>
</dbReference>
<dbReference type="Gene3D" id="3.40.50.1240">
    <property type="entry name" value="Phosphoglycerate mutase-like"/>
    <property type="match status" value="1"/>
</dbReference>
<dbReference type="InterPro" id="IPR029033">
    <property type="entry name" value="His_PPase_superfam"/>
</dbReference>
<evidence type="ECO:0000256" key="1">
    <source>
        <dbReference type="PIRSR" id="PIRSR613078-2"/>
    </source>
</evidence>
<dbReference type="SMART" id="SM00855">
    <property type="entry name" value="PGAM"/>
    <property type="match status" value="1"/>
</dbReference>
<protein>
    <submittedName>
        <fullName evidence="2">Histidine phosphatase family protein</fullName>
    </submittedName>
</protein>
<sequence length="181" mass="20377">MPHQLFLLRHGKSSWKDPTLDDYDRPLKKRGRRDATHMGWYLRDQALRPDQILSSTANRARGTTERLCRAMNFDLSSVIFQKNLYFADQHTLIQTLRGIPNSVQRAMLVGHNPDLEELAHELSAAPLTIPEDGKLIPTATLVHFELTTDWAALAPGTTKLVSITRPHGLVAVYDQATTDTP</sequence>
<dbReference type="PANTHER" id="PTHR47623">
    <property type="entry name" value="OS09G0287300 PROTEIN"/>
    <property type="match status" value="1"/>
</dbReference>
<dbReference type="InterPro" id="IPR013078">
    <property type="entry name" value="His_Pase_superF_clade-1"/>
</dbReference>
<dbReference type="SUPFAM" id="SSF53254">
    <property type="entry name" value="Phosphoglycerate mutase-like"/>
    <property type="match status" value="1"/>
</dbReference>